<dbReference type="InterPro" id="IPR051172">
    <property type="entry name" value="Chlamydia_OmcB"/>
</dbReference>
<dbReference type="InterPro" id="IPR013783">
    <property type="entry name" value="Ig-like_fold"/>
</dbReference>
<dbReference type="AlphaFoldDB" id="X1MFH4"/>
<sequence>MKMRVTRAHPSMNESCHKYLKRIFSFLAAGIFTFFLLTAVFSQITFSSASADLSITKSPLSDPIIAGDSLTYSINLSNAGPSDAINVVITETYEAGFLFSSSTPSPDSGTTNRWTFKAIGAGDSKTIKVTGIVDPLASGTLRNLVTVASTTPDPDVRNNSFTETSVVEVLASVIIEKSDSDDPIVAGGPLTYVITLTNRGPSTALDMEVKDI</sequence>
<evidence type="ECO:0000313" key="2">
    <source>
        <dbReference type="EMBL" id="GAI05119.1"/>
    </source>
</evidence>
<dbReference type="EMBL" id="BARV01005915">
    <property type="protein sequence ID" value="GAI05119.1"/>
    <property type="molecule type" value="Genomic_DNA"/>
</dbReference>
<protein>
    <recommendedName>
        <fullName evidence="1">DUF11 domain-containing protein</fullName>
    </recommendedName>
</protein>
<reference evidence="2" key="1">
    <citation type="journal article" date="2014" name="Front. Microbiol.">
        <title>High frequency of phylogenetically diverse reductive dehalogenase-homologous genes in deep subseafloor sedimentary metagenomes.</title>
        <authorList>
            <person name="Kawai M."/>
            <person name="Futagami T."/>
            <person name="Toyoda A."/>
            <person name="Takaki Y."/>
            <person name="Nishi S."/>
            <person name="Hori S."/>
            <person name="Arai W."/>
            <person name="Tsubouchi T."/>
            <person name="Morono Y."/>
            <person name="Uchiyama I."/>
            <person name="Ito T."/>
            <person name="Fujiyama A."/>
            <person name="Inagaki F."/>
            <person name="Takami H."/>
        </authorList>
    </citation>
    <scope>NUCLEOTIDE SEQUENCE</scope>
    <source>
        <strain evidence="2">Expedition CK06-06</strain>
    </source>
</reference>
<dbReference type="PANTHER" id="PTHR34819">
    <property type="entry name" value="LARGE CYSTEINE-RICH PERIPLASMIC PROTEIN OMCB"/>
    <property type="match status" value="1"/>
</dbReference>
<dbReference type="NCBIfam" id="TIGR01451">
    <property type="entry name" value="B_ant_repeat"/>
    <property type="match status" value="2"/>
</dbReference>
<feature type="non-terminal residue" evidence="2">
    <location>
        <position position="212"/>
    </location>
</feature>
<proteinExistence type="predicted"/>
<dbReference type="Gene3D" id="2.60.40.10">
    <property type="entry name" value="Immunoglobulins"/>
    <property type="match status" value="1"/>
</dbReference>
<comment type="caution">
    <text evidence="2">The sequence shown here is derived from an EMBL/GenBank/DDBJ whole genome shotgun (WGS) entry which is preliminary data.</text>
</comment>
<dbReference type="InterPro" id="IPR047589">
    <property type="entry name" value="DUF11_rpt"/>
</dbReference>
<feature type="domain" description="DUF11" evidence="1">
    <location>
        <begin position="52"/>
        <end position="162"/>
    </location>
</feature>
<name>X1MFH4_9ZZZZ</name>
<dbReference type="InterPro" id="IPR001434">
    <property type="entry name" value="OmcB-like_DUF11"/>
</dbReference>
<accession>X1MFH4</accession>
<organism evidence="2">
    <name type="scientific">marine sediment metagenome</name>
    <dbReference type="NCBI Taxonomy" id="412755"/>
    <lineage>
        <taxon>unclassified sequences</taxon>
        <taxon>metagenomes</taxon>
        <taxon>ecological metagenomes</taxon>
    </lineage>
</organism>
<dbReference type="Pfam" id="PF01345">
    <property type="entry name" value="DUF11"/>
    <property type="match status" value="1"/>
</dbReference>
<dbReference type="PANTHER" id="PTHR34819:SF3">
    <property type="entry name" value="CELL SURFACE PROTEIN"/>
    <property type="match status" value="1"/>
</dbReference>
<gene>
    <name evidence="2" type="ORF">S06H3_12039</name>
</gene>
<evidence type="ECO:0000259" key="1">
    <source>
        <dbReference type="Pfam" id="PF01345"/>
    </source>
</evidence>